<feature type="region of interest" description="Disordered" evidence="7">
    <location>
        <begin position="31"/>
        <end position="52"/>
    </location>
</feature>
<dbReference type="InterPro" id="IPR051372">
    <property type="entry name" value="CWC21"/>
</dbReference>
<evidence type="ECO:0000313" key="10">
    <source>
        <dbReference type="Proteomes" id="UP000775213"/>
    </source>
</evidence>
<proteinExistence type="inferred from homology"/>
<feature type="domain" description="CWF21" evidence="8">
    <location>
        <begin position="53"/>
        <end position="91"/>
    </location>
</feature>
<dbReference type="InterPro" id="IPR013170">
    <property type="entry name" value="mRNA_splic_Cwf21_dom"/>
</dbReference>
<evidence type="ECO:0000256" key="5">
    <source>
        <dbReference type="ARBA" id="ARBA00023187"/>
    </source>
</evidence>
<keyword evidence="5" id="KW-0508">mRNA splicing</keyword>
<evidence type="ECO:0000256" key="4">
    <source>
        <dbReference type="ARBA" id="ARBA00022728"/>
    </source>
</evidence>
<comment type="caution">
    <text evidence="9">The sequence shown here is derived from an EMBL/GenBank/DDBJ whole genome shotgun (WGS) entry which is preliminary data.</text>
</comment>
<dbReference type="AlphaFoldDB" id="A0AAV7GYH0"/>
<dbReference type="GO" id="GO:0008380">
    <property type="term" value="P:RNA splicing"/>
    <property type="evidence" value="ECO:0007669"/>
    <property type="project" value="UniProtKB-KW"/>
</dbReference>
<gene>
    <name evidence="9" type="ORF">IEQ34_008637</name>
</gene>
<dbReference type="PANTHER" id="PTHR36562">
    <property type="entry name" value="SERINE/ARGININE REPETITIVE MATRIX 2"/>
    <property type="match status" value="1"/>
</dbReference>
<dbReference type="CDD" id="cd21372">
    <property type="entry name" value="cwf21_CWC21-like"/>
    <property type="match status" value="1"/>
</dbReference>
<keyword evidence="10" id="KW-1185">Reference proteome</keyword>
<protein>
    <recommendedName>
        <fullName evidence="8">CWF21 domain-containing protein</fullName>
    </recommendedName>
</protein>
<evidence type="ECO:0000256" key="2">
    <source>
        <dbReference type="ARBA" id="ARBA00005954"/>
    </source>
</evidence>
<evidence type="ECO:0000256" key="6">
    <source>
        <dbReference type="ARBA" id="ARBA00023242"/>
    </source>
</evidence>
<reference evidence="9 10" key="1">
    <citation type="journal article" date="2021" name="Hortic Res">
        <title>Chromosome-scale assembly of the Dendrobium chrysotoxum genome enhances the understanding of orchid evolution.</title>
        <authorList>
            <person name="Zhang Y."/>
            <person name="Zhang G.Q."/>
            <person name="Zhang D."/>
            <person name="Liu X.D."/>
            <person name="Xu X.Y."/>
            <person name="Sun W.H."/>
            <person name="Yu X."/>
            <person name="Zhu X."/>
            <person name="Wang Z.W."/>
            <person name="Zhao X."/>
            <person name="Zhong W.Y."/>
            <person name="Chen H."/>
            <person name="Yin W.L."/>
            <person name="Huang T."/>
            <person name="Niu S.C."/>
            <person name="Liu Z.J."/>
        </authorList>
    </citation>
    <scope>NUCLEOTIDE SEQUENCE [LARGE SCALE GENOMIC DNA]</scope>
    <source>
        <strain evidence="9">Lindl</strain>
    </source>
</reference>
<dbReference type="GO" id="GO:0006397">
    <property type="term" value="P:mRNA processing"/>
    <property type="evidence" value="ECO:0007669"/>
    <property type="project" value="UniProtKB-KW"/>
</dbReference>
<dbReference type="Proteomes" id="UP000775213">
    <property type="component" value="Unassembled WGS sequence"/>
</dbReference>
<organism evidence="9 10">
    <name type="scientific">Dendrobium chrysotoxum</name>
    <name type="common">Orchid</name>
    <dbReference type="NCBI Taxonomy" id="161865"/>
    <lineage>
        <taxon>Eukaryota</taxon>
        <taxon>Viridiplantae</taxon>
        <taxon>Streptophyta</taxon>
        <taxon>Embryophyta</taxon>
        <taxon>Tracheophyta</taxon>
        <taxon>Spermatophyta</taxon>
        <taxon>Magnoliopsida</taxon>
        <taxon>Liliopsida</taxon>
        <taxon>Asparagales</taxon>
        <taxon>Orchidaceae</taxon>
        <taxon>Epidendroideae</taxon>
        <taxon>Malaxideae</taxon>
        <taxon>Dendrobiinae</taxon>
        <taxon>Dendrobium</taxon>
    </lineage>
</organism>
<evidence type="ECO:0000259" key="8">
    <source>
        <dbReference type="Pfam" id="PF08312"/>
    </source>
</evidence>
<evidence type="ECO:0000256" key="7">
    <source>
        <dbReference type="SAM" id="MobiDB-lite"/>
    </source>
</evidence>
<accession>A0AAV7GYH0</accession>
<keyword evidence="6" id="KW-0539">Nucleus</keyword>
<comment type="similarity">
    <text evidence="2">Belongs to the CWC21 family.</text>
</comment>
<sequence length="132" mass="15095">MPISTFLFPTERRRWARLVRRNSTVFRFDTSTADGSAQPEGVGGVRKPNKDLLEHDRKRQVQLRLLVLQDALADQGYTDAEIAEKIEEAKKAQEIKGRYSLELPGYNTMLPSPHMNEKCPSLPPNYDMPSYC</sequence>
<evidence type="ECO:0000256" key="1">
    <source>
        <dbReference type="ARBA" id="ARBA00004123"/>
    </source>
</evidence>
<keyword evidence="3" id="KW-0507">mRNA processing</keyword>
<evidence type="ECO:0000256" key="3">
    <source>
        <dbReference type="ARBA" id="ARBA00022664"/>
    </source>
</evidence>
<comment type="subcellular location">
    <subcellularLocation>
        <location evidence="1">Nucleus</location>
    </subcellularLocation>
</comment>
<name>A0AAV7GYH0_DENCH</name>
<dbReference type="GO" id="GO:0005681">
    <property type="term" value="C:spliceosomal complex"/>
    <property type="evidence" value="ECO:0007669"/>
    <property type="project" value="UniProtKB-KW"/>
</dbReference>
<keyword evidence="4" id="KW-0747">Spliceosome</keyword>
<dbReference type="Pfam" id="PF08312">
    <property type="entry name" value="cwf21"/>
    <property type="match status" value="1"/>
</dbReference>
<evidence type="ECO:0000313" key="9">
    <source>
        <dbReference type="EMBL" id="KAH0461062.1"/>
    </source>
</evidence>
<dbReference type="PANTHER" id="PTHR36562:SF5">
    <property type="entry name" value="SERINE_ARGININE REPETITIVE MATRIX 2"/>
    <property type="match status" value="1"/>
</dbReference>
<dbReference type="EMBL" id="JAGFBR010000009">
    <property type="protein sequence ID" value="KAH0461062.1"/>
    <property type="molecule type" value="Genomic_DNA"/>
</dbReference>